<dbReference type="GO" id="GO:0016987">
    <property type="term" value="F:sigma factor activity"/>
    <property type="evidence" value="ECO:0007669"/>
    <property type="project" value="UniProtKB-KW"/>
</dbReference>
<dbReference type="GO" id="GO:0003677">
    <property type="term" value="F:DNA binding"/>
    <property type="evidence" value="ECO:0007669"/>
    <property type="project" value="InterPro"/>
</dbReference>
<dbReference type="Gene3D" id="1.10.10.60">
    <property type="entry name" value="Homeodomain-like"/>
    <property type="match status" value="1"/>
</dbReference>
<keyword evidence="4" id="KW-0804">Transcription</keyword>
<keyword evidence="8" id="KW-1185">Reference proteome</keyword>
<evidence type="ECO:0000256" key="4">
    <source>
        <dbReference type="ARBA" id="ARBA00023163"/>
    </source>
</evidence>
<evidence type="ECO:0000313" key="7">
    <source>
        <dbReference type="EMBL" id="EMZ41924.1"/>
    </source>
</evidence>
<dbReference type="RefSeq" id="WP_002563673.1">
    <property type="nucleotide sequence ID" value="NZ_KB822533.1"/>
</dbReference>
<evidence type="ECO:0000256" key="1">
    <source>
        <dbReference type="ARBA" id="ARBA00010641"/>
    </source>
</evidence>
<sequence>MMDITQQEQVIRLRSEGLGYKKIAKEIGISENTIKSYLKRHEHTSRCRNCGKKIEQVKGRKTKKFCSDSCRSSWWNHNRDKIHTTKSSEHVCPVCGAAFHGYGKTYCSRYCYIKARFGGALDE</sequence>
<dbReference type="SUPFAM" id="SSF46894">
    <property type="entry name" value="C-terminal effector domain of the bipartite response regulators"/>
    <property type="match status" value="1"/>
</dbReference>
<evidence type="ECO:0000259" key="5">
    <source>
        <dbReference type="Pfam" id="PF06467"/>
    </source>
</evidence>
<evidence type="ECO:0000256" key="3">
    <source>
        <dbReference type="ARBA" id="ARBA00023082"/>
    </source>
</evidence>
<keyword evidence="2" id="KW-0805">Transcription regulation</keyword>
<dbReference type="GO" id="GO:0006352">
    <property type="term" value="P:DNA-templated transcription initiation"/>
    <property type="evidence" value="ECO:0007669"/>
    <property type="project" value="InterPro"/>
</dbReference>
<evidence type="ECO:0000259" key="6">
    <source>
        <dbReference type="Pfam" id="PF08281"/>
    </source>
</evidence>
<protein>
    <submittedName>
        <fullName evidence="7">Uncharacterized protein</fullName>
    </submittedName>
</protein>
<dbReference type="Pfam" id="PF06467">
    <property type="entry name" value="zf-FCS"/>
    <property type="match status" value="1"/>
</dbReference>
<dbReference type="GO" id="GO:0008270">
    <property type="term" value="F:zinc ion binding"/>
    <property type="evidence" value="ECO:0007669"/>
    <property type="project" value="InterPro"/>
</dbReference>
<comment type="caution">
    <text evidence="7">The sequence shown here is derived from an EMBL/GenBank/DDBJ whole genome shotgun (WGS) entry which is preliminary data.</text>
</comment>
<dbReference type="Proteomes" id="UP000012651">
    <property type="component" value="Unassembled WGS sequence"/>
</dbReference>
<feature type="domain" description="MYM-type" evidence="5">
    <location>
        <begin position="44"/>
        <end position="73"/>
    </location>
</feature>
<evidence type="ECO:0000256" key="2">
    <source>
        <dbReference type="ARBA" id="ARBA00023015"/>
    </source>
</evidence>
<keyword evidence="3" id="KW-0731">Sigma factor</keyword>
<feature type="domain" description="RNA polymerase sigma factor 70 region 4 type 2" evidence="6">
    <location>
        <begin position="6"/>
        <end position="40"/>
    </location>
</feature>
<proteinExistence type="inferred from homology"/>
<accession>N2BYC4</accession>
<dbReference type="InterPro" id="IPR013249">
    <property type="entry name" value="RNA_pol_sigma70_r4_t2"/>
</dbReference>
<comment type="similarity">
    <text evidence="1">Belongs to the sigma-70 factor family. ECF subfamily.</text>
</comment>
<dbReference type="Pfam" id="PF08281">
    <property type="entry name" value="Sigma70_r4_2"/>
    <property type="match status" value="1"/>
</dbReference>
<dbReference type="InterPro" id="IPR010507">
    <property type="entry name" value="Znf_MYM"/>
</dbReference>
<evidence type="ECO:0000313" key="8">
    <source>
        <dbReference type="Proteomes" id="UP000012651"/>
    </source>
</evidence>
<organism evidence="7 8">
    <name type="scientific">Atopobium minutum 10063974</name>
    <dbReference type="NCBI Taxonomy" id="997872"/>
    <lineage>
        <taxon>Bacteria</taxon>
        <taxon>Bacillati</taxon>
        <taxon>Actinomycetota</taxon>
        <taxon>Coriobacteriia</taxon>
        <taxon>Coriobacteriales</taxon>
        <taxon>Atopobiaceae</taxon>
        <taxon>Atopobium</taxon>
    </lineage>
</organism>
<dbReference type="AlphaFoldDB" id="N2BYC4"/>
<dbReference type="EMBL" id="AGXC01000002">
    <property type="protein sequence ID" value="EMZ41924.1"/>
    <property type="molecule type" value="Genomic_DNA"/>
</dbReference>
<reference evidence="7 8" key="1">
    <citation type="submission" date="2013-03" db="EMBL/GenBank/DDBJ databases">
        <title>The Genome Sequence of Atopobium minutum 10063974.</title>
        <authorList>
            <consortium name="The Broad Institute Genome Sequencing Platform"/>
            <person name="Earl A."/>
            <person name="Ward D."/>
            <person name="Feldgarden M."/>
            <person name="Gevers D."/>
            <person name="Lambert T."/>
            <person name="Marvaud J.-C."/>
            <person name="Courvalin P."/>
            <person name="Walker B."/>
            <person name="Young S.K."/>
            <person name="Zeng Q."/>
            <person name="Gargeya S."/>
            <person name="Fitzgerald M."/>
            <person name="Haas B."/>
            <person name="Abouelleil A."/>
            <person name="Alvarado L."/>
            <person name="Arachchi H.M."/>
            <person name="Berlin A.M."/>
            <person name="Chapman S.B."/>
            <person name="Dewar J."/>
            <person name="Goldberg J."/>
            <person name="Griggs A."/>
            <person name="Gujja S."/>
            <person name="Hansen M."/>
            <person name="Howarth C."/>
            <person name="Imamovic A."/>
            <person name="Larimer J."/>
            <person name="McCowan C."/>
            <person name="Murphy C."/>
            <person name="Neiman D."/>
            <person name="Pearson M."/>
            <person name="Priest M."/>
            <person name="Roberts A."/>
            <person name="Saif S."/>
            <person name="Shea T."/>
            <person name="Sisk P."/>
            <person name="Sykes S."/>
            <person name="Wortman J."/>
            <person name="Nusbaum C."/>
            <person name="Birren B."/>
        </authorList>
    </citation>
    <scope>NUCLEOTIDE SEQUENCE [LARGE SCALE GENOMIC DNA]</scope>
    <source>
        <strain evidence="7 8">10063974</strain>
    </source>
</reference>
<name>N2BYC4_9ACTN</name>
<gene>
    <name evidence="7" type="ORF">HMPREF1091_00898</name>
</gene>
<dbReference type="InterPro" id="IPR016032">
    <property type="entry name" value="Sig_transdc_resp-reg_C-effctor"/>
</dbReference>
<dbReference type="HOGENOM" id="CLU_129757_0_0_11"/>